<dbReference type="InterPro" id="IPR029071">
    <property type="entry name" value="Ubiquitin-like_domsf"/>
</dbReference>
<dbReference type="AlphaFoldDB" id="M2XTQ1"/>
<dbReference type="STRING" id="130081.M2XTQ1"/>
<dbReference type="InterPro" id="IPR003903">
    <property type="entry name" value="UIM_dom"/>
</dbReference>
<feature type="region of interest" description="Disordered" evidence="1">
    <location>
        <begin position="263"/>
        <end position="298"/>
    </location>
</feature>
<dbReference type="InterPro" id="IPR001012">
    <property type="entry name" value="UBX_dom"/>
</dbReference>
<dbReference type="InterPro" id="IPR050730">
    <property type="entry name" value="UBX_domain-protein"/>
</dbReference>
<dbReference type="SUPFAM" id="SSF46934">
    <property type="entry name" value="UBA-like"/>
    <property type="match status" value="1"/>
</dbReference>
<name>M2XTQ1_GALSU</name>
<feature type="region of interest" description="Disordered" evidence="1">
    <location>
        <begin position="48"/>
        <end position="132"/>
    </location>
</feature>
<dbReference type="GeneID" id="17085978"/>
<dbReference type="Pfam" id="PF13899">
    <property type="entry name" value="Thioredoxin_7"/>
    <property type="match status" value="1"/>
</dbReference>
<dbReference type="Proteomes" id="UP000030680">
    <property type="component" value="Unassembled WGS sequence"/>
</dbReference>
<dbReference type="SUPFAM" id="SSF52833">
    <property type="entry name" value="Thioredoxin-like"/>
    <property type="match status" value="1"/>
</dbReference>
<evidence type="ECO:0000256" key="1">
    <source>
        <dbReference type="SAM" id="MobiDB-lite"/>
    </source>
</evidence>
<dbReference type="GO" id="GO:0043130">
    <property type="term" value="F:ubiquitin binding"/>
    <property type="evidence" value="ECO:0007669"/>
    <property type="project" value="TreeGrafter"/>
</dbReference>
<dbReference type="PROSITE" id="PS50330">
    <property type="entry name" value="UIM"/>
    <property type="match status" value="1"/>
</dbReference>
<organism evidence="3 4">
    <name type="scientific">Galdieria sulphuraria</name>
    <name type="common">Red alga</name>
    <dbReference type="NCBI Taxonomy" id="130081"/>
    <lineage>
        <taxon>Eukaryota</taxon>
        <taxon>Rhodophyta</taxon>
        <taxon>Bangiophyceae</taxon>
        <taxon>Galdieriales</taxon>
        <taxon>Galdieriaceae</taxon>
        <taxon>Galdieria</taxon>
    </lineage>
</organism>
<dbReference type="Pfam" id="PF00789">
    <property type="entry name" value="UBX"/>
    <property type="match status" value="1"/>
</dbReference>
<dbReference type="PANTHER" id="PTHR23322">
    <property type="entry name" value="FAS-ASSOCIATED PROTEIN"/>
    <property type="match status" value="1"/>
</dbReference>
<dbReference type="Gene3D" id="3.40.30.10">
    <property type="entry name" value="Glutaredoxin"/>
    <property type="match status" value="1"/>
</dbReference>
<dbReference type="InterPro" id="IPR009060">
    <property type="entry name" value="UBA-like_sf"/>
</dbReference>
<accession>M2XTQ1</accession>
<feature type="domain" description="UBX" evidence="2">
    <location>
        <begin position="435"/>
        <end position="511"/>
    </location>
</feature>
<gene>
    <name evidence="3" type="ORF">Gasu_53780</name>
</gene>
<dbReference type="CDD" id="cd02958">
    <property type="entry name" value="UAS"/>
    <property type="match status" value="1"/>
</dbReference>
<dbReference type="KEGG" id="gsl:Gasu_53780"/>
<proteinExistence type="predicted"/>
<keyword evidence="4" id="KW-1185">Reference proteome</keyword>
<dbReference type="InterPro" id="IPR006577">
    <property type="entry name" value="UAS"/>
</dbReference>
<dbReference type="Gene3D" id="1.10.8.10">
    <property type="entry name" value="DNA helicase RuvA subunit, C-terminal domain"/>
    <property type="match status" value="1"/>
</dbReference>
<evidence type="ECO:0000313" key="4">
    <source>
        <dbReference type="Proteomes" id="UP000030680"/>
    </source>
</evidence>
<dbReference type="SMART" id="SM00594">
    <property type="entry name" value="UAS"/>
    <property type="match status" value="1"/>
</dbReference>
<dbReference type="CDD" id="cd14351">
    <property type="entry name" value="UBA_Ubx1_like"/>
    <property type="match status" value="1"/>
</dbReference>
<dbReference type="Gramene" id="EME27043">
    <property type="protein sequence ID" value="EME27043"/>
    <property type="gene ID" value="Gasu_53780"/>
</dbReference>
<dbReference type="EMBL" id="KB454538">
    <property type="protein sequence ID" value="EME27043.1"/>
    <property type="molecule type" value="Genomic_DNA"/>
</dbReference>
<feature type="compositionally biased region" description="Polar residues" evidence="1">
    <location>
        <begin position="271"/>
        <end position="286"/>
    </location>
</feature>
<sequence length="514" mass="58617">MPQDDDKLNAFLAVTSADPELAQQLLDSNQGDLEKAIESYFAINEAQIELDHTPTQTPVVDTSSEDALPHPHAPPSVEDDEEEVIPVRRREPRRRSSNGGPQRETNRDSGHPNHVGFPENLTEGRLGELYAPPSDLNFEDSYEQALRKGREESKWVLVNLQQNENFLCLLLNREVWSDSTIKEFIQSSFIFWQRDVLSEDAMQFCARYSVNSFPFVAVIDPRTGEKVLEPSLEENDRIEKNYIVSNLCNFLETNVLDEWTAPRGSRRSGAVHSNSHSLRSFPVSNDSAEDEARDSWQQVDENEDAQLAEAIAASLEDQEGPSSSSEMMGYGEFYTNEVPLTRNDSESRIASQYASMTDPHLTEERELKMEQDAALAAAEAADRARLSRVEEEERQRLWQKEMEQKQQEELEALEATKHMRQRMKKSVLKDEPAENSPHVTELLLRLPDGRKVVRRFQDNEPLQAVVDFVVYETGLSEEEFQLIIPYPRKVLADLDVTLEQLNLTTKAALIVERN</sequence>
<dbReference type="SUPFAM" id="SSF54236">
    <property type="entry name" value="Ubiquitin-like"/>
    <property type="match status" value="1"/>
</dbReference>
<dbReference type="PROSITE" id="PS50033">
    <property type="entry name" value="UBX"/>
    <property type="match status" value="1"/>
</dbReference>
<dbReference type="eggNOG" id="KOG1364">
    <property type="taxonomic scope" value="Eukaryota"/>
</dbReference>
<dbReference type="OrthoDB" id="270602at2759"/>
<dbReference type="Pfam" id="PF14555">
    <property type="entry name" value="UBA_4"/>
    <property type="match status" value="1"/>
</dbReference>
<evidence type="ECO:0000313" key="3">
    <source>
        <dbReference type="EMBL" id="EME27043.1"/>
    </source>
</evidence>
<dbReference type="OMA" id="IAFLNPF"/>
<evidence type="ECO:0000259" key="2">
    <source>
        <dbReference type="PROSITE" id="PS50033"/>
    </source>
</evidence>
<dbReference type="Gene3D" id="3.10.20.90">
    <property type="entry name" value="Phosphatidylinositol 3-kinase Catalytic Subunit, Chain A, domain 1"/>
    <property type="match status" value="1"/>
</dbReference>
<feature type="compositionally biased region" description="Polar residues" evidence="1">
    <location>
        <begin position="53"/>
        <end position="62"/>
    </location>
</feature>
<reference evidence="4" key="1">
    <citation type="journal article" date="2013" name="Science">
        <title>Gene transfer from bacteria and archaea facilitated evolution of an extremophilic eukaryote.</title>
        <authorList>
            <person name="Schonknecht G."/>
            <person name="Chen W.H."/>
            <person name="Ternes C.M."/>
            <person name="Barbier G.G."/>
            <person name="Shrestha R.P."/>
            <person name="Stanke M."/>
            <person name="Brautigam A."/>
            <person name="Baker B.J."/>
            <person name="Banfield J.F."/>
            <person name="Garavito R.M."/>
            <person name="Carr K."/>
            <person name="Wilkerson C."/>
            <person name="Rensing S.A."/>
            <person name="Gagneul D."/>
            <person name="Dickenson N.E."/>
            <person name="Oesterhelt C."/>
            <person name="Lercher M.J."/>
            <person name="Weber A.P."/>
        </authorList>
    </citation>
    <scope>NUCLEOTIDE SEQUENCE [LARGE SCALE GENOMIC DNA]</scope>
    <source>
        <strain evidence="4">074W</strain>
    </source>
</reference>
<dbReference type="SMART" id="SM00166">
    <property type="entry name" value="UBX"/>
    <property type="match status" value="1"/>
</dbReference>
<dbReference type="InterPro" id="IPR036249">
    <property type="entry name" value="Thioredoxin-like_sf"/>
</dbReference>
<dbReference type="RefSeq" id="XP_005703563.1">
    <property type="nucleotide sequence ID" value="XM_005703506.1"/>
</dbReference>
<dbReference type="CDD" id="cd01767">
    <property type="entry name" value="UBX"/>
    <property type="match status" value="1"/>
</dbReference>
<protein>
    <recommendedName>
        <fullName evidence="2">UBX domain-containing protein</fullName>
    </recommendedName>
</protein>